<evidence type="ECO:0000256" key="13">
    <source>
        <dbReference type="ARBA" id="ARBA00023180"/>
    </source>
</evidence>
<dbReference type="Gene3D" id="2.60.40.3210">
    <property type="entry name" value="Zona pellucida, ZP-N domain"/>
    <property type="match status" value="1"/>
</dbReference>
<evidence type="ECO:0000256" key="9">
    <source>
        <dbReference type="ARBA" id="ARBA00022729"/>
    </source>
</evidence>
<evidence type="ECO:0000313" key="16">
    <source>
        <dbReference type="EMBL" id="CAL1579711.1"/>
    </source>
</evidence>
<feature type="chain" id="PRO_5043103613" description="Zona pellucida sperm-binding protein 3" evidence="14">
    <location>
        <begin position="18"/>
        <end position="470"/>
    </location>
</feature>
<keyword evidence="10 14" id="KW-1133">Transmembrane helix</keyword>
<comment type="domain">
    <text evidence="14">The ZP domain is involved in the polymerization of the ZP proteins to form the zona pellucida.</text>
</comment>
<evidence type="ECO:0000256" key="4">
    <source>
        <dbReference type="ARBA" id="ARBA00022475"/>
    </source>
</evidence>
<dbReference type="InterPro" id="IPR031696">
    <property type="entry name" value="DUF4719"/>
</dbReference>
<keyword evidence="12 14" id="KW-1015">Disulfide bond</keyword>
<organism evidence="16 17">
    <name type="scientific">Knipowitschia caucasica</name>
    <name type="common">Caucasian dwarf goby</name>
    <name type="synonym">Pomatoschistus caucasicus</name>
    <dbReference type="NCBI Taxonomy" id="637954"/>
    <lineage>
        <taxon>Eukaryota</taxon>
        <taxon>Metazoa</taxon>
        <taxon>Chordata</taxon>
        <taxon>Craniata</taxon>
        <taxon>Vertebrata</taxon>
        <taxon>Euteleostomi</taxon>
        <taxon>Actinopterygii</taxon>
        <taxon>Neopterygii</taxon>
        <taxon>Teleostei</taxon>
        <taxon>Neoteleostei</taxon>
        <taxon>Acanthomorphata</taxon>
        <taxon>Gobiaria</taxon>
        <taxon>Gobiiformes</taxon>
        <taxon>Gobioidei</taxon>
        <taxon>Gobiidae</taxon>
        <taxon>Gobiinae</taxon>
        <taxon>Knipowitschia</taxon>
    </lineage>
</organism>
<dbReference type="GO" id="GO:0005886">
    <property type="term" value="C:plasma membrane"/>
    <property type="evidence" value="ECO:0007669"/>
    <property type="project" value="UniProtKB-SubCell"/>
</dbReference>
<dbReference type="SMART" id="SM00241">
    <property type="entry name" value="ZP"/>
    <property type="match status" value="1"/>
</dbReference>
<dbReference type="InterPro" id="IPR055356">
    <property type="entry name" value="ZP-N"/>
</dbReference>
<protein>
    <recommendedName>
        <fullName evidence="3 14">Zona pellucida sperm-binding protein 3</fullName>
    </recommendedName>
</protein>
<feature type="signal peptide" evidence="14">
    <location>
        <begin position="1"/>
        <end position="17"/>
    </location>
</feature>
<sequence>MSALIIRLCLLLTLTEGQRFVRGAERYQKPTRHERYNLVLEPESEPELDLQLEPKPELRAGAVVVRCHADSMEVLVHADLYSTGLRVDGAHLRLGFQEHKSPEKCRAAATGPSEYTLQSLLMDCGTVKHPSSEEIVYSNVLIYAPKPSSEGLLRLGGATIPIKCHYNKFYSVNLLPLSPDWSPFISHTTAKSKLDFNLKLMTGDWQSERGNHAYYVGDQIYLEASSVFGNHKPLHIFVDRCVATTTADENAALRYDFIDHGCLADAYLTNSSARFRLRTEKHKIQFQLDAFKFYQEKADQIFITCHLTAVPSLVNVKSRHRACSLIANRWRSADGNDEDCGSCNIPYPVCCAHGNDTAVVTCCRELVDSTYYNIAMVTRKLSGVLIMLLLFAFGYFVQRMLCSRSRQLSAPNSGPPTAATSQEMLIENYTPDSLRSPAMSAPLPSYEDLKRLPTYEETIRESCIQQGTLT</sequence>
<dbReference type="GO" id="GO:0032190">
    <property type="term" value="F:acrosin binding"/>
    <property type="evidence" value="ECO:0007669"/>
    <property type="project" value="TreeGrafter"/>
</dbReference>
<comment type="subcellular location">
    <subcellularLocation>
        <location evidence="1">Secreted</location>
        <location evidence="1">Extracellular space</location>
        <location evidence="1">Extracellular matrix</location>
    </subcellularLocation>
    <subcellularLocation>
        <location evidence="14">Zona pellucida</location>
    </subcellularLocation>
    <subcellularLocation>
        <location evidence="14">Cell membrane</location>
        <topology evidence="14">Single-pass type I membrane protein</topology>
    </subcellularLocation>
</comment>
<dbReference type="Pfam" id="PF23344">
    <property type="entry name" value="ZP-N"/>
    <property type="match status" value="1"/>
</dbReference>
<evidence type="ECO:0000256" key="1">
    <source>
        <dbReference type="ARBA" id="ARBA00004498"/>
    </source>
</evidence>
<evidence type="ECO:0000256" key="8">
    <source>
        <dbReference type="ARBA" id="ARBA00022692"/>
    </source>
</evidence>
<dbReference type="FunFam" id="2.60.40.3210:FF:000001">
    <property type="entry name" value="Zona pellucida sperm-binding protein 3"/>
    <property type="match status" value="1"/>
</dbReference>
<evidence type="ECO:0000256" key="6">
    <source>
        <dbReference type="ARBA" id="ARBA00022530"/>
    </source>
</evidence>
<keyword evidence="7 14" id="KW-0165">Cleavage on pair of basic residues</keyword>
<dbReference type="AlphaFoldDB" id="A0AAV2JSY1"/>
<evidence type="ECO:0000256" key="7">
    <source>
        <dbReference type="ARBA" id="ARBA00022685"/>
    </source>
</evidence>
<dbReference type="InterPro" id="IPR048290">
    <property type="entry name" value="ZP_chr"/>
</dbReference>
<keyword evidence="17" id="KW-1185">Reference proteome</keyword>
<dbReference type="GO" id="GO:0035804">
    <property type="term" value="F:structural constituent of egg coat"/>
    <property type="evidence" value="ECO:0007669"/>
    <property type="project" value="UniProtKB-UniRule"/>
</dbReference>
<dbReference type="Pfam" id="PF15843">
    <property type="entry name" value="DUF4719"/>
    <property type="match status" value="1"/>
</dbReference>
<comment type="PTM">
    <text evidence="14">Proteolytically cleaved before the transmembrane segment to yield the secreted ectodomain incorporated in the zona pellucida.</text>
</comment>
<keyword evidence="11 14" id="KW-0472">Membrane</keyword>
<keyword evidence="6 14" id="KW-0272">Extracellular matrix</keyword>
<evidence type="ECO:0000259" key="15">
    <source>
        <dbReference type="PROSITE" id="PS51034"/>
    </source>
</evidence>
<dbReference type="PROSITE" id="PS51034">
    <property type="entry name" value="ZP_2"/>
    <property type="match status" value="1"/>
</dbReference>
<dbReference type="Proteomes" id="UP001497482">
    <property type="component" value="Chromosome 14"/>
</dbReference>
<keyword evidence="8 14" id="KW-0812">Transmembrane</keyword>
<dbReference type="FunFam" id="2.60.40.4100:FF:000002">
    <property type="entry name" value="Zona pellucida sperm-binding protein 3"/>
    <property type="match status" value="1"/>
</dbReference>
<feature type="transmembrane region" description="Helical" evidence="14">
    <location>
        <begin position="381"/>
        <end position="397"/>
    </location>
</feature>
<dbReference type="InterPro" id="IPR001507">
    <property type="entry name" value="ZP_dom"/>
</dbReference>
<keyword evidence="4 14" id="KW-1003">Cell membrane</keyword>
<dbReference type="PRINTS" id="PR00023">
    <property type="entry name" value="ZPELLUCIDA"/>
</dbReference>
<dbReference type="GO" id="GO:2000344">
    <property type="term" value="P:positive regulation of acrosome reaction"/>
    <property type="evidence" value="ECO:0007669"/>
    <property type="project" value="UniProtKB-UniRule"/>
</dbReference>
<evidence type="ECO:0000256" key="3">
    <source>
        <dbReference type="ARBA" id="ARBA00017980"/>
    </source>
</evidence>
<name>A0AAV2JSY1_KNICA</name>
<dbReference type="EMBL" id="OZ035836">
    <property type="protein sequence ID" value="CAL1579711.1"/>
    <property type="molecule type" value="Genomic_DNA"/>
</dbReference>
<dbReference type="GO" id="GO:0007339">
    <property type="term" value="P:binding of sperm to zona pellucida"/>
    <property type="evidence" value="ECO:0007669"/>
    <property type="project" value="UniProtKB-UniRule"/>
</dbReference>
<dbReference type="PANTHER" id="PTHR11576">
    <property type="entry name" value="ZONA PELLUCIDA SPERM-BINDING PROTEIN 3"/>
    <property type="match status" value="1"/>
</dbReference>
<evidence type="ECO:0000313" key="17">
    <source>
        <dbReference type="Proteomes" id="UP001497482"/>
    </source>
</evidence>
<dbReference type="InterPro" id="IPR055355">
    <property type="entry name" value="ZP-C"/>
</dbReference>
<dbReference type="GO" id="GO:0035803">
    <property type="term" value="P:egg coat formation"/>
    <property type="evidence" value="ECO:0007669"/>
    <property type="project" value="UniProtKB-UniRule"/>
</dbReference>
<keyword evidence="13" id="KW-0325">Glycoprotein</keyword>
<dbReference type="PANTHER" id="PTHR11576:SF2">
    <property type="entry name" value="ZONA PELLUCIDA SPERM-BINDING PROTEIN 3"/>
    <property type="match status" value="1"/>
</dbReference>
<evidence type="ECO:0000256" key="2">
    <source>
        <dbReference type="ARBA" id="ARBA00006735"/>
    </source>
</evidence>
<dbReference type="InterPro" id="IPR042235">
    <property type="entry name" value="ZP-C_dom"/>
</dbReference>
<comment type="similarity">
    <text evidence="2 14">Belongs to the ZP domain family. ZPC subfamily.</text>
</comment>
<comment type="function">
    <text evidence="14">Component of the zona pellucida, an extracellular matrix surrounding oocytes which mediates sperm binding, induction of the acrosome reaction and prevents post-fertilization polyspermy. The zona pellucida is composed of 3 to 4 glycoproteins, ZP1, ZP2, ZP3, and ZP4. ZP3 is essential for sperm binding and zona matrix formation.</text>
</comment>
<evidence type="ECO:0000256" key="14">
    <source>
        <dbReference type="RuleBase" id="RU367066"/>
    </source>
</evidence>
<evidence type="ECO:0000256" key="5">
    <source>
        <dbReference type="ARBA" id="ARBA00022525"/>
    </source>
</evidence>
<gene>
    <name evidence="16" type="ORF">KC01_LOCUS10703</name>
</gene>
<evidence type="ECO:0000256" key="12">
    <source>
        <dbReference type="ARBA" id="ARBA00023157"/>
    </source>
</evidence>
<proteinExistence type="inferred from homology"/>
<dbReference type="Gene3D" id="2.60.40.4100">
    <property type="entry name" value="Zona pellucida, ZP-C domain"/>
    <property type="match status" value="1"/>
</dbReference>
<dbReference type="Pfam" id="PF00100">
    <property type="entry name" value="Zona_pellucida"/>
    <property type="match status" value="1"/>
</dbReference>
<keyword evidence="5 14" id="KW-0964">Secreted</keyword>
<reference evidence="16 17" key="1">
    <citation type="submission" date="2024-04" db="EMBL/GenBank/DDBJ databases">
        <authorList>
            <person name="Waldvogel A.-M."/>
            <person name="Schoenle A."/>
        </authorList>
    </citation>
    <scope>NUCLEOTIDE SEQUENCE [LARGE SCALE GENOMIC DNA]</scope>
</reference>
<feature type="domain" description="ZP" evidence="15">
    <location>
        <begin position="66"/>
        <end position="330"/>
    </location>
</feature>
<evidence type="ECO:0000256" key="11">
    <source>
        <dbReference type="ARBA" id="ARBA00023136"/>
    </source>
</evidence>
<keyword evidence="9 14" id="KW-0732">Signal</keyword>
<evidence type="ECO:0000256" key="10">
    <source>
        <dbReference type="ARBA" id="ARBA00022989"/>
    </source>
</evidence>
<dbReference type="GO" id="GO:0035805">
    <property type="term" value="C:egg coat"/>
    <property type="evidence" value="ECO:0007669"/>
    <property type="project" value="UniProtKB-SubCell"/>
</dbReference>
<accession>A0AAV2JSY1</accession>